<evidence type="ECO:0000256" key="2">
    <source>
        <dbReference type="ARBA" id="ARBA00022448"/>
    </source>
</evidence>
<dbReference type="InterPro" id="IPR039426">
    <property type="entry name" value="TonB-dep_rcpt-like"/>
</dbReference>
<evidence type="ECO:0000256" key="3">
    <source>
        <dbReference type="ARBA" id="ARBA00022452"/>
    </source>
</evidence>
<dbReference type="Gene3D" id="2.40.170.20">
    <property type="entry name" value="TonB-dependent receptor, beta-barrel domain"/>
    <property type="match status" value="1"/>
</dbReference>
<protein>
    <submittedName>
        <fullName evidence="14">Hemoglobin/transferrin/lactoferrin receptor protein</fullName>
    </submittedName>
</protein>
<feature type="domain" description="TonB-dependent receptor plug" evidence="13">
    <location>
        <begin position="117"/>
        <end position="224"/>
    </location>
</feature>
<dbReference type="InterPro" id="IPR037066">
    <property type="entry name" value="Plug_dom_sf"/>
</dbReference>
<evidence type="ECO:0000256" key="8">
    <source>
        <dbReference type="ARBA" id="ARBA00023170"/>
    </source>
</evidence>
<evidence type="ECO:0000256" key="9">
    <source>
        <dbReference type="ARBA" id="ARBA00023237"/>
    </source>
</evidence>
<keyword evidence="9 10" id="KW-0998">Cell outer membrane</keyword>
<name>A0A4V6Q4Q4_9FLAO</name>
<dbReference type="PROSITE" id="PS52016">
    <property type="entry name" value="TONB_DEPENDENT_REC_3"/>
    <property type="match status" value="1"/>
</dbReference>
<dbReference type="PANTHER" id="PTHR30069:SF29">
    <property type="entry name" value="HEMOGLOBIN AND HEMOGLOBIN-HAPTOGLOBIN-BINDING PROTEIN 1-RELATED"/>
    <property type="match status" value="1"/>
</dbReference>
<dbReference type="PANTHER" id="PTHR30069">
    <property type="entry name" value="TONB-DEPENDENT OUTER MEMBRANE RECEPTOR"/>
    <property type="match status" value="1"/>
</dbReference>
<accession>A0A4V6Q4Q4</accession>
<evidence type="ECO:0000256" key="11">
    <source>
        <dbReference type="RuleBase" id="RU003357"/>
    </source>
</evidence>
<feature type="domain" description="TonB-dependent receptor-like beta-barrel" evidence="12">
    <location>
        <begin position="339"/>
        <end position="782"/>
    </location>
</feature>
<organism evidence="14 15">
    <name type="scientific">Gelidibacter sediminis</name>
    <dbReference type="NCBI Taxonomy" id="1608710"/>
    <lineage>
        <taxon>Bacteria</taxon>
        <taxon>Pseudomonadati</taxon>
        <taxon>Bacteroidota</taxon>
        <taxon>Flavobacteriia</taxon>
        <taxon>Flavobacteriales</taxon>
        <taxon>Flavobacteriaceae</taxon>
        <taxon>Gelidibacter</taxon>
    </lineage>
</organism>
<evidence type="ECO:0000256" key="5">
    <source>
        <dbReference type="ARBA" id="ARBA00022729"/>
    </source>
</evidence>
<evidence type="ECO:0000313" key="14">
    <source>
        <dbReference type="EMBL" id="TDU43696.1"/>
    </source>
</evidence>
<evidence type="ECO:0000256" key="6">
    <source>
        <dbReference type="ARBA" id="ARBA00023077"/>
    </source>
</evidence>
<keyword evidence="7 10" id="KW-0472">Membrane</keyword>
<dbReference type="InterPro" id="IPR012910">
    <property type="entry name" value="Plug_dom"/>
</dbReference>
<keyword evidence="4 10" id="KW-0812">Transmembrane</keyword>
<evidence type="ECO:0000313" key="15">
    <source>
        <dbReference type="Proteomes" id="UP000294689"/>
    </source>
</evidence>
<dbReference type="InterPro" id="IPR000531">
    <property type="entry name" value="Beta-barrel_TonB"/>
</dbReference>
<keyword evidence="3 10" id="KW-1134">Transmembrane beta strand</keyword>
<keyword evidence="2 10" id="KW-0813">Transport</keyword>
<comment type="subcellular location">
    <subcellularLocation>
        <location evidence="1 10">Cell outer membrane</location>
        <topology evidence="1 10">Multi-pass membrane protein</topology>
    </subcellularLocation>
</comment>
<keyword evidence="15" id="KW-1185">Reference proteome</keyword>
<dbReference type="GO" id="GO:0044718">
    <property type="term" value="P:siderophore transmembrane transport"/>
    <property type="evidence" value="ECO:0007669"/>
    <property type="project" value="TreeGrafter"/>
</dbReference>
<evidence type="ECO:0000256" key="7">
    <source>
        <dbReference type="ARBA" id="ARBA00023136"/>
    </source>
</evidence>
<dbReference type="AlphaFoldDB" id="A0A4V6Q4Q4"/>
<evidence type="ECO:0000256" key="10">
    <source>
        <dbReference type="PROSITE-ProRule" id="PRU01360"/>
    </source>
</evidence>
<comment type="similarity">
    <text evidence="10 11">Belongs to the TonB-dependent receptor family.</text>
</comment>
<dbReference type="Pfam" id="PF00593">
    <property type="entry name" value="TonB_dep_Rec_b-barrel"/>
    <property type="match status" value="1"/>
</dbReference>
<sequence length="809" mass="90933">MLTSLPMKFLLFLCTLLILGVSVQSQNVKILEKSTSLPIAGAVIYNASKVRSTMSDIDGVANLSQFSSDDILFVEHLLYQIGSFKTSDMVDAIIYLKPKIEGLDEVVLSASKFQQSKRDIPQKIINITAKSIAFSNPQTSADLLESSGNVFIQKSQMGGGSPMIRGLSTNRLLITVDGVRMNNAIFRGGNLQNVISIDPFTIHNTEVTLGAGSVVYGSDALGGVMSFYTQTPQLSYSDSLYFRGNAVARYATANKEKTGHLDLNFGLEQWAFFTSISYTDFNDLRMGSHGPLDYIRPEYIRTLDGIDQLVVNDNPLLQVPTAYDQINLLQKVRYEPKEDWTFDLGLYYTTTSDYSRYDRLIRYKGNQLRSAEWNYGPQQWFMGNVQVTKLSSNSNLYDKIQATMAYQNFQESRMDRDFNKPKRNIREEAVDAISANLDLEKQLGARTELFYGLEYIYNEVTSSGTEEDINTGTTNGTVSRYPNGSDWQSVALYSSLKFKPNPKFVFQTGIRYNHVVLNADFTENNKYLNLPYSNTNINTGAFTGTAGVNWNPNQTITLKFNASSAFRAPNIDDIGKVFDSEPGAVVVPNDDLKPEYAYGLELGLKLNFENCVILDMATYYTYLDNTLVRRDFTLNGNSEIMYDDEMSTVQAIQNAAESRIFGFEVGLMVNFTEALKLKSDYNIIGGREEDDFGNSTSLRHAAPQFGATHVIWQKNKWQLDAFANYNSELSNNQLAPSEKEKGYMYALDEHGNPYAPSWYTLNFRTQYQFNQAVSLTASLENITDQRYKTYSSGIAAPGRNLILSLKYTL</sequence>
<dbReference type="EMBL" id="SOBW01000007">
    <property type="protein sequence ID" value="TDU43696.1"/>
    <property type="molecule type" value="Genomic_DNA"/>
</dbReference>
<comment type="caution">
    <text evidence="14">The sequence shown here is derived from an EMBL/GenBank/DDBJ whole genome shotgun (WGS) entry which is preliminary data.</text>
</comment>
<reference evidence="14 15" key="1">
    <citation type="submission" date="2019-03" db="EMBL/GenBank/DDBJ databases">
        <title>Genomic Encyclopedia of Archaeal and Bacterial Type Strains, Phase II (KMG-II): from individual species to whole genera.</title>
        <authorList>
            <person name="Goeker M."/>
        </authorList>
    </citation>
    <scope>NUCLEOTIDE SEQUENCE [LARGE SCALE GENOMIC DNA]</scope>
    <source>
        <strain evidence="14 15">DSM 28135</strain>
    </source>
</reference>
<dbReference type="Pfam" id="PF07715">
    <property type="entry name" value="Plug"/>
    <property type="match status" value="1"/>
</dbReference>
<evidence type="ECO:0000256" key="4">
    <source>
        <dbReference type="ARBA" id="ARBA00022692"/>
    </source>
</evidence>
<keyword evidence="8 14" id="KW-0675">Receptor</keyword>
<dbReference type="Gene3D" id="2.170.130.10">
    <property type="entry name" value="TonB-dependent receptor, plug domain"/>
    <property type="match status" value="1"/>
</dbReference>
<proteinExistence type="inferred from homology"/>
<dbReference type="SUPFAM" id="SSF56935">
    <property type="entry name" value="Porins"/>
    <property type="match status" value="1"/>
</dbReference>
<dbReference type="GO" id="GO:0015344">
    <property type="term" value="F:siderophore uptake transmembrane transporter activity"/>
    <property type="evidence" value="ECO:0007669"/>
    <property type="project" value="TreeGrafter"/>
</dbReference>
<keyword evidence="6 11" id="KW-0798">TonB box</keyword>
<dbReference type="GO" id="GO:0009279">
    <property type="term" value="C:cell outer membrane"/>
    <property type="evidence" value="ECO:0007669"/>
    <property type="project" value="UniProtKB-SubCell"/>
</dbReference>
<dbReference type="Proteomes" id="UP000294689">
    <property type="component" value="Unassembled WGS sequence"/>
</dbReference>
<keyword evidence="5" id="KW-0732">Signal</keyword>
<gene>
    <name evidence="14" type="ORF">BXY82_1113</name>
</gene>
<dbReference type="InterPro" id="IPR036942">
    <property type="entry name" value="Beta-barrel_TonB_sf"/>
</dbReference>
<evidence type="ECO:0000259" key="12">
    <source>
        <dbReference type="Pfam" id="PF00593"/>
    </source>
</evidence>
<evidence type="ECO:0000259" key="13">
    <source>
        <dbReference type="Pfam" id="PF07715"/>
    </source>
</evidence>
<evidence type="ECO:0000256" key="1">
    <source>
        <dbReference type="ARBA" id="ARBA00004571"/>
    </source>
</evidence>